<dbReference type="Pfam" id="PF08281">
    <property type="entry name" value="Sigma70_r4_2"/>
    <property type="match status" value="1"/>
</dbReference>
<dbReference type="NCBIfam" id="TIGR02937">
    <property type="entry name" value="sigma70-ECF"/>
    <property type="match status" value="1"/>
</dbReference>
<keyword evidence="3" id="KW-0731">Sigma factor</keyword>
<dbReference type="AlphaFoldDB" id="A0A1T5FFM0"/>
<dbReference type="PANTHER" id="PTHR43133">
    <property type="entry name" value="RNA POLYMERASE ECF-TYPE SIGMA FACTO"/>
    <property type="match status" value="1"/>
</dbReference>
<dbReference type="InterPro" id="IPR036388">
    <property type="entry name" value="WH-like_DNA-bd_sf"/>
</dbReference>
<dbReference type="Proteomes" id="UP000191112">
    <property type="component" value="Unassembled WGS sequence"/>
</dbReference>
<comment type="similarity">
    <text evidence="1">Belongs to the sigma-70 factor family. ECF subfamily.</text>
</comment>
<dbReference type="InterPro" id="IPR007627">
    <property type="entry name" value="RNA_pol_sigma70_r2"/>
</dbReference>
<dbReference type="GO" id="GO:0006352">
    <property type="term" value="P:DNA-templated transcription initiation"/>
    <property type="evidence" value="ECO:0007669"/>
    <property type="project" value="InterPro"/>
</dbReference>
<evidence type="ECO:0000256" key="4">
    <source>
        <dbReference type="ARBA" id="ARBA00023125"/>
    </source>
</evidence>
<dbReference type="SUPFAM" id="SSF88659">
    <property type="entry name" value="Sigma3 and sigma4 domains of RNA polymerase sigma factors"/>
    <property type="match status" value="1"/>
</dbReference>
<proteinExistence type="inferred from homology"/>
<evidence type="ECO:0000313" key="8">
    <source>
        <dbReference type="EMBL" id="SKB94922.1"/>
    </source>
</evidence>
<evidence type="ECO:0000256" key="5">
    <source>
        <dbReference type="ARBA" id="ARBA00023163"/>
    </source>
</evidence>
<dbReference type="InterPro" id="IPR039425">
    <property type="entry name" value="RNA_pol_sigma-70-like"/>
</dbReference>
<dbReference type="Gene3D" id="1.10.10.10">
    <property type="entry name" value="Winged helix-like DNA-binding domain superfamily/Winged helix DNA-binding domain"/>
    <property type="match status" value="1"/>
</dbReference>
<reference evidence="8 9" key="1">
    <citation type="submission" date="2017-02" db="EMBL/GenBank/DDBJ databases">
        <authorList>
            <person name="Peterson S.W."/>
        </authorList>
    </citation>
    <scope>NUCLEOTIDE SEQUENCE [LARGE SCALE GENOMIC DNA]</scope>
    <source>
        <strain evidence="8 9">DSM 22323</strain>
    </source>
</reference>
<keyword evidence="2" id="KW-0805">Transcription regulation</keyword>
<dbReference type="OrthoDB" id="9780326at2"/>
<keyword evidence="9" id="KW-1185">Reference proteome</keyword>
<organism evidence="8 9">
    <name type="scientific">Soonwooa buanensis</name>
    <dbReference type="NCBI Taxonomy" id="619805"/>
    <lineage>
        <taxon>Bacteria</taxon>
        <taxon>Pseudomonadati</taxon>
        <taxon>Bacteroidota</taxon>
        <taxon>Flavobacteriia</taxon>
        <taxon>Flavobacteriales</taxon>
        <taxon>Weeksellaceae</taxon>
        <taxon>Chryseobacterium group</taxon>
        <taxon>Soonwooa</taxon>
    </lineage>
</organism>
<dbReference type="Gene3D" id="1.10.1740.10">
    <property type="match status" value="1"/>
</dbReference>
<evidence type="ECO:0000259" key="6">
    <source>
        <dbReference type="Pfam" id="PF04542"/>
    </source>
</evidence>
<feature type="domain" description="RNA polymerase sigma factor 70 region 4 type 2" evidence="7">
    <location>
        <begin position="102"/>
        <end position="153"/>
    </location>
</feature>
<evidence type="ECO:0000256" key="3">
    <source>
        <dbReference type="ARBA" id="ARBA00023082"/>
    </source>
</evidence>
<dbReference type="GO" id="GO:0003677">
    <property type="term" value="F:DNA binding"/>
    <property type="evidence" value="ECO:0007669"/>
    <property type="project" value="UniProtKB-KW"/>
</dbReference>
<evidence type="ECO:0000313" key="9">
    <source>
        <dbReference type="Proteomes" id="UP000191112"/>
    </source>
</evidence>
<keyword evidence="4" id="KW-0238">DNA-binding</keyword>
<dbReference type="SUPFAM" id="SSF88946">
    <property type="entry name" value="Sigma2 domain of RNA polymerase sigma factors"/>
    <property type="match status" value="1"/>
</dbReference>
<dbReference type="PANTHER" id="PTHR43133:SF8">
    <property type="entry name" value="RNA POLYMERASE SIGMA FACTOR HI_1459-RELATED"/>
    <property type="match status" value="1"/>
</dbReference>
<name>A0A1T5FFM0_9FLAO</name>
<evidence type="ECO:0000259" key="7">
    <source>
        <dbReference type="Pfam" id="PF08281"/>
    </source>
</evidence>
<dbReference type="EMBL" id="FUYZ01000006">
    <property type="protein sequence ID" value="SKB94922.1"/>
    <property type="molecule type" value="Genomic_DNA"/>
</dbReference>
<feature type="domain" description="RNA polymerase sigma-70 region 2" evidence="6">
    <location>
        <begin position="10"/>
        <end position="78"/>
    </location>
</feature>
<gene>
    <name evidence="8" type="ORF">SAMN05660477_02022</name>
</gene>
<dbReference type="InterPro" id="IPR013249">
    <property type="entry name" value="RNA_pol_sigma70_r4_t2"/>
</dbReference>
<dbReference type="GO" id="GO:0016987">
    <property type="term" value="F:sigma factor activity"/>
    <property type="evidence" value="ECO:0007669"/>
    <property type="project" value="UniProtKB-KW"/>
</dbReference>
<dbReference type="InterPro" id="IPR013324">
    <property type="entry name" value="RNA_pol_sigma_r3/r4-like"/>
</dbReference>
<dbReference type="RefSeq" id="WP_079667251.1">
    <property type="nucleotide sequence ID" value="NZ_FUYZ01000006.1"/>
</dbReference>
<sequence>MPSQEYFNEIYKEFAPGIRKLCLSYTGDTDKAKDVLQETFIAVWQNLEQFRNDAKLSTWIYRIAVNKCLMSLEKQKRTERISDAKLPNIADEPSDDRQQDIQILHKSIHQLKEADRIIISLVLEEKAYEEIAEITGITENNLRVKIHRIKKELTEIFKENARLQ</sequence>
<dbReference type="STRING" id="619805.SAMN05660477_02022"/>
<accession>A0A1T5FFM0</accession>
<evidence type="ECO:0000256" key="1">
    <source>
        <dbReference type="ARBA" id="ARBA00010641"/>
    </source>
</evidence>
<dbReference type="InterPro" id="IPR014284">
    <property type="entry name" value="RNA_pol_sigma-70_dom"/>
</dbReference>
<protein>
    <submittedName>
        <fullName evidence="8">RNA polymerase sigma-70 factor, ECF subfamily</fullName>
    </submittedName>
</protein>
<evidence type="ECO:0000256" key="2">
    <source>
        <dbReference type="ARBA" id="ARBA00023015"/>
    </source>
</evidence>
<dbReference type="Pfam" id="PF04542">
    <property type="entry name" value="Sigma70_r2"/>
    <property type="match status" value="1"/>
</dbReference>
<keyword evidence="5" id="KW-0804">Transcription</keyword>
<dbReference type="InterPro" id="IPR013325">
    <property type="entry name" value="RNA_pol_sigma_r2"/>
</dbReference>